<name>A0A6A4HUB3_9AGAR</name>
<evidence type="ECO:0000256" key="1">
    <source>
        <dbReference type="ARBA" id="ARBA00006865"/>
    </source>
</evidence>
<dbReference type="InterPro" id="IPR013320">
    <property type="entry name" value="ConA-like_dom_sf"/>
</dbReference>
<protein>
    <submittedName>
        <fullName evidence="5">Concanavalin A-like lectin/glucanase</fullName>
    </submittedName>
</protein>
<feature type="compositionally biased region" description="Basic residues" evidence="2">
    <location>
        <begin position="16"/>
        <end position="25"/>
    </location>
</feature>
<dbReference type="SUPFAM" id="SSF49899">
    <property type="entry name" value="Concanavalin A-like lectins/glucanases"/>
    <property type="match status" value="1"/>
</dbReference>
<dbReference type="GO" id="GO:0005975">
    <property type="term" value="P:carbohydrate metabolic process"/>
    <property type="evidence" value="ECO:0007669"/>
    <property type="project" value="InterPro"/>
</dbReference>
<feature type="transmembrane region" description="Helical" evidence="3">
    <location>
        <begin position="224"/>
        <end position="245"/>
    </location>
</feature>
<dbReference type="PANTHER" id="PTHR10963:SF55">
    <property type="entry name" value="GLYCOSIDE HYDROLASE FAMILY 16 PROTEIN"/>
    <property type="match status" value="1"/>
</dbReference>
<dbReference type="Proteomes" id="UP000799118">
    <property type="component" value="Unassembled WGS sequence"/>
</dbReference>
<gene>
    <name evidence="5" type="ORF">BT96DRAFT_917915</name>
</gene>
<dbReference type="OrthoDB" id="4781at2759"/>
<keyword evidence="3" id="KW-0472">Membrane</keyword>
<accession>A0A6A4HUB3</accession>
<dbReference type="GO" id="GO:0004553">
    <property type="term" value="F:hydrolase activity, hydrolyzing O-glycosyl compounds"/>
    <property type="evidence" value="ECO:0007669"/>
    <property type="project" value="InterPro"/>
</dbReference>
<evidence type="ECO:0000313" key="5">
    <source>
        <dbReference type="EMBL" id="KAE9402802.1"/>
    </source>
</evidence>
<feature type="compositionally biased region" description="Polar residues" evidence="2">
    <location>
        <begin position="122"/>
        <end position="141"/>
    </location>
</feature>
<dbReference type="Pfam" id="PF00722">
    <property type="entry name" value="Glyco_hydro_16"/>
    <property type="match status" value="1"/>
</dbReference>
<reference evidence="5" key="1">
    <citation type="journal article" date="2019" name="Environ. Microbiol.">
        <title>Fungal ecological strategies reflected in gene transcription - a case study of two litter decomposers.</title>
        <authorList>
            <person name="Barbi F."/>
            <person name="Kohler A."/>
            <person name="Barry K."/>
            <person name="Baskaran P."/>
            <person name="Daum C."/>
            <person name="Fauchery L."/>
            <person name="Ihrmark K."/>
            <person name="Kuo A."/>
            <person name="LaButti K."/>
            <person name="Lipzen A."/>
            <person name="Morin E."/>
            <person name="Grigoriev I.V."/>
            <person name="Henrissat B."/>
            <person name="Lindahl B."/>
            <person name="Martin F."/>
        </authorList>
    </citation>
    <scope>NUCLEOTIDE SEQUENCE</scope>
    <source>
        <strain evidence="5">JB14</strain>
    </source>
</reference>
<proteinExistence type="inferred from homology"/>
<dbReference type="PANTHER" id="PTHR10963">
    <property type="entry name" value="GLYCOSYL HYDROLASE-RELATED"/>
    <property type="match status" value="1"/>
</dbReference>
<dbReference type="Gene3D" id="2.60.120.200">
    <property type="match status" value="1"/>
</dbReference>
<organism evidence="5 6">
    <name type="scientific">Gymnopus androsaceus JB14</name>
    <dbReference type="NCBI Taxonomy" id="1447944"/>
    <lineage>
        <taxon>Eukaryota</taxon>
        <taxon>Fungi</taxon>
        <taxon>Dikarya</taxon>
        <taxon>Basidiomycota</taxon>
        <taxon>Agaricomycotina</taxon>
        <taxon>Agaricomycetes</taxon>
        <taxon>Agaricomycetidae</taxon>
        <taxon>Agaricales</taxon>
        <taxon>Marasmiineae</taxon>
        <taxon>Omphalotaceae</taxon>
        <taxon>Gymnopus</taxon>
    </lineage>
</organism>
<feature type="region of interest" description="Disordered" evidence="2">
    <location>
        <begin position="1"/>
        <end position="141"/>
    </location>
</feature>
<dbReference type="InterPro" id="IPR050546">
    <property type="entry name" value="Glycosyl_Hydrlase_16"/>
</dbReference>
<evidence type="ECO:0000313" key="6">
    <source>
        <dbReference type="Proteomes" id="UP000799118"/>
    </source>
</evidence>
<comment type="similarity">
    <text evidence="1">Belongs to the glycosyl hydrolase 16 family.</text>
</comment>
<dbReference type="AlphaFoldDB" id="A0A6A4HUB3"/>
<evidence type="ECO:0000259" key="4">
    <source>
        <dbReference type="PROSITE" id="PS51762"/>
    </source>
</evidence>
<dbReference type="EMBL" id="ML769431">
    <property type="protein sequence ID" value="KAE9402802.1"/>
    <property type="molecule type" value="Genomic_DNA"/>
</dbReference>
<feature type="domain" description="GH16" evidence="4">
    <location>
        <begin position="51"/>
        <end position="559"/>
    </location>
</feature>
<keyword evidence="3" id="KW-0812">Transmembrane</keyword>
<dbReference type="PROSITE" id="PS51762">
    <property type="entry name" value="GH16_2"/>
    <property type="match status" value="1"/>
</dbReference>
<dbReference type="InterPro" id="IPR000757">
    <property type="entry name" value="Beta-glucanase-like"/>
</dbReference>
<sequence length="559" mass="61013">MDASSSDNEADGAPRPPRRNARRRSSLQYEGVPQSPLSPRAPPSSFAYPFQAYPGNPDPLPTRRASLESLANAPRKSLNFSDDSHFPASRPTSDIGSSAHEELGRPVAPFMSDSGHGPRNSAAATLTPKGSTHNLNESSRTNSMVFRTPFLSPSSRTSSIWTPPAYPVPLGANGASPAASTTALGLSARKAKPPARSTLLAEKLTKADKPWLANRQPRERLSAFLTYFCILLGLAGAALLCFFDLQGLQLLDESKLCVLGGFGTGEFEAMTGKDENLKVQNGNLYIIPTLTSNDIGTNQIFDGTTYSLDGCTTSNKSACSVTSNRENRAFISTNGTFSLKYGRIQARAKIPRGDWLWPKNLDVAGGFASGEIDIMESRGNDASYPAQGFNYVRSSLNYGPLPELFTQLVGWWTLKRGGWNEDFHTYTLEWTEDWMRLYVDSRLQAMLDLSLQSSKDSFFGRGNYPVVTEVQGAEVPVTNIYNATSNAPFDQDFYLIVSLAAGATSGWFPDNVGGKPWSDVDPNAILAFAQAQKTWSATWPSSEDDVALRVDWVKMWKMC</sequence>
<evidence type="ECO:0000256" key="3">
    <source>
        <dbReference type="SAM" id="Phobius"/>
    </source>
</evidence>
<keyword evidence="3" id="KW-1133">Transmembrane helix</keyword>
<keyword evidence="6" id="KW-1185">Reference proteome</keyword>
<evidence type="ECO:0000256" key="2">
    <source>
        <dbReference type="SAM" id="MobiDB-lite"/>
    </source>
</evidence>